<dbReference type="InterPro" id="IPR012660">
    <property type="entry name" value="YiiD_C"/>
</dbReference>
<evidence type="ECO:0000313" key="3">
    <source>
        <dbReference type="Proteomes" id="UP000287352"/>
    </source>
</evidence>
<comment type="caution">
    <text evidence="2">The sequence shown here is derived from an EMBL/GenBank/DDBJ whole genome shotgun (WGS) entry which is preliminary data.</text>
</comment>
<evidence type="ECO:0000259" key="1">
    <source>
        <dbReference type="Pfam" id="PF09500"/>
    </source>
</evidence>
<sequence>MQESLHELQAIIYRTIPITRHMQFTAADYGERGLRLAAPLQENKNLFGTAFAGSLNTLVTLSGWGLLWFILRELGVEGDIVIQDSRCQYLVPVCEDFSAFCSRPGAAQIARFSQTLQQRGRARLEVFSEIRQHDSVAVAFQGRYVVQTRS</sequence>
<gene>
    <name evidence="2" type="ORF">KTT_08690</name>
</gene>
<organism evidence="2 3">
    <name type="scientific">Tengunoibacter tsumagoiensis</name>
    <dbReference type="NCBI Taxonomy" id="2014871"/>
    <lineage>
        <taxon>Bacteria</taxon>
        <taxon>Bacillati</taxon>
        <taxon>Chloroflexota</taxon>
        <taxon>Ktedonobacteria</taxon>
        <taxon>Ktedonobacterales</taxon>
        <taxon>Dictyobacteraceae</taxon>
        <taxon>Tengunoibacter</taxon>
    </lineage>
</organism>
<feature type="domain" description="Thioesterase putative" evidence="1">
    <location>
        <begin position="6"/>
        <end position="147"/>
    </location>
</feature>
<accession>A0A401ZW63</accession>
<evidence type="ECO:0000313" key="2">
    <source>
        <dbReference type="EMBL" id="GCE11010.1"/>
    </source>
</evidence>
<proteinExistence type="predicted"/>
<keyword evidence="3" id="KW-1185">Reference proteome</keyword>
<dbReference type="Proteomes" id="UP000287352">
    <property type="component" value="Unassembled WGS sequence"/>
</dbReference>
<dbReference type="RefSeq" id="WP_161975268.1">
    <property type="nucleotide sequence ID" value="NZ_BIFR01000001.1"/>
</dbReference>
<dbReference type="Gene3D" id="3.10.129.10">
    <property type="entry name" value="Hotdog Thioesterase"/>
    <property type="match status" value="1"/>
</dbReference>
<dbReference type="NCBIfam" id="TIGR02447">
    <property type="entry name" value="yiiD_Cterm"/>
    <property type="match status" value="1"/>
</dbReference>
<dbReference type="Pfam" id="PF09500">
    <property type="entry name" value="YiiD_C"/>
    <property type="match status" value="1"/>
</dbReference>
<dbReference type="SUPFAM" id="SSF54637">
    <property type="entry name" value="Thioesterase/thiol ester dehydrase-isomerase"/>
    <property type="match status" value="1"/>
</dbReference>
<reference evidence="3" key="1">
    <citation type="submission" date="2018-12" db="EMBL/GenBank/DDBJ databases">
        <title>Tengunoibacter tsumagoiensis gen. nov., sp. nov., Dictyobacter kobayashii sp. nov., D. alpinus sp. nov., and D. joshuensis sp. nov. and description of Dictyobacteraceae fam. nov. within the order Ktedonobacterales isolated from Tengu-no-mugimeshi.</title>
        <authorList>
            <person name="Wang C.M."/>
            <person name="Zheng Y."/>
            <person name="Sakai Y."/>
            <person name="Toyoda A."/>
            <person name="Minakuchi Y."/>
            <person name="Abe K."/>
            <person name="Yokota A."/>
            <person name="Yabe S."/>
        </authorList>
    </citation>
    <scope>NUCLEOTIDE SEQUENCE [LARGE SCALE GENOMIC DNA]</scope>
    <source>
        <strain evidence="3">Uno3</strain>
    </source>
</reference>
<dbReference type="AlphaFoldDB" id="A0A401ZW63"/>
<dbReference type="EMBL" id="BIFR01000001">
    <property type="protein sequence ID" value="GCE11010.1"/>
    <property type="molecule type" value="Genomic_DNA"/>
</dbReference>
<protein>
    <recommendedName>
        <fullName evidence="1">Thioesterase putative domain-containing protein</fullName>
    </recommendedName>
</protein>
<name>A0A401ZW63_9CHLR</name>
<dbReference type="InterPro" id="IPR029069">
    <property type="entry name" value="HotDog_dom_sf"/>
</dbReference>